<comment type="caution">
    <text evidence="2">The sequence shown here is derived from an EMBL/GenBank/DDBJ whole genome shotgun (WGS) entry which is preliminary data.</text>
</comment>
<reference evidence="2" key="1">
    <citation type="journal article" date="2015" name="Nature">
        <title>Complex archaea that bridge the gap between prokaryotes and eukaryotes.</title>
        <authorList>
            <person name="Spang A."/>
            <person name="Saw J.H."/>
            <person name="Jorgensen S.L."/>
            <person name="Zaremba-Niedzwiedzka K."/>
            <person name="Martijn J."/>
            <person name="Lind A.E."/>
            <person name="van Eijk R."/>
            <person name="Schleper C."/>
            <person name="Guy L."/>
            <person name="Ettema T.J."/>
        </authorList>
    </citation>
    <scope>NUCLEOTIDE SEQUENCE</scope>
</reference>
<feature type="transmembrane region" description="Helical" evidence="1">
    <location>
        <begin position="171"/>
        <end position="189"/>
    </location>
</feature>
<dbReference type="PANTHER" id="PTHR44366">
    <property type="entry name" value="UDP-N-ACETYLGLUCOSAMINE--PEPTIDE N-ACETYLGLUCOSAMINYLTRANSFERASE 110 KDA SUBUNIT"/>
    <property type="match status" value="1"/>
</dbReference>
<dbReference type="InterPro" id="IPR011990">
    <property type="entry name" value="TPR-like_helical_dom_sf"/>
</dbReference>
<feature type="transmembrane region" description="Helical" evidence="1">
    <location>
        <begin position="201"/>
        <end position="221"/>
    </location>
</feature>
<keyword evidence="1" id="KW-0472">Membrane</keyword>
<protein>
    <submittedName>
        <fullName evidence="2">Uncharacterized protein</fullName>
    </submittedName>
</protein>
<proteinExistence type="predicted"/>
<keyword evidence="1" id="KW-1133">Transmembrane helix</keyword>
<name>A0A0F9E920_9ZZZZ</name>
<gene>
    <name evidence="2" type="ORF">LCGC14_2396350</name>
</gene>
<dbReference type="AlphaFoldDB" id="A0A0F9E920"/>
<organism evidence="2">
    <name type="scientific">marine sediment metagenome</name>
    <dbReference type="NCBI Taxonomy" id="412755"/>
    <lineage>
        <taxon>unclassified sequences</taxon>
        <taxon>metagenomes</taxon>
        <taxon>ecological metagenomes</taxon>
    </lineage>
</organism>
<dbReference type="PROSITE" id="PS50005">
    <property type="entry name" value="TPR"/>
    <property type="match status" value="4"/>
</dbReference>
<dbReference type="GO" id="GO:0006493">
    <property type="term" value="P:protein O-linked glycosylation"/>
    <property type="evidence" value="ECO:0007669"/>
    <property type="project" value="InterPro"/>
</dbReference>
<accession>A0A0F9E920</accession>
<dbReference type="Pfam" id="PF13414">
    <property type="entry name" value="TPR_11"/>
    <property type="match status" value="1"/>
</dbReference>
<dbReference type="InterPro" id="IPR037919">
    <property type="entry name" value="OGT"/>
</dbReference>
<dbReference type="GO" id="GO:0097363">
    <property type="term" value="F:protein O-acetylglucosaminyltransferase activity"/>
    <property type="evidence" value="ECO:0007669"/>
    <property type="project" value="TreeGrafter"/>
</dbReference>
<feature type="transmembrane region" description="Helical" evidence="1">
    <location>
        <begin position="75"/>
        <end position="92"/>
    </location>
</feature>
<feature type="transmembrane region" description="Helical" evidence="1">
    <location>
        <begin position="112"/>
        <end position="133"/>
    </location>
</feature>
<dbReference type="SMART" id="SM00028">
    <property type="entry name" value="TPR"/>
    <property type="match status" value="4"/>
</dbReference>
<evidence type="ECO:0000313" key="2">
    <source>
        <dbReference type="EMBL" id="KKL26331.1"/>
    </source>
</evidence>
<dbReference type="Pfam" id="PF13181">
    <property type="entry name" value="TPR_8"/>
    <property type="match status" value="1"/>
</dbReference>
<dbReference type="Gene3D" id="1.25.40.10">
    <property type="entry name" value="Tetratricopeptide repeat domain"/>
    <property type="match status" value="3"/>
</dbReference>
<keyword evidence="1" id="KW-0812">Transmembrane</keyword>
<dbReference type="SUPFAM" id="SSF48452">
    <property type="entry name" value="TPR-like"/>
    <property type="match status" value="1"/>
</dbReference>
<evidence type="ECO:0000256" key="1">
    <source>
        <dbReference type="SAM" id="Phobius"/>
    </source>
</evidence>
<dbReference type="PROSITE" id="PS50293">
    <property type="entry name" value="TPR_REGION"/>
    <property type="match status" value="3"/>
</dbReference>
<dbReference type="EMBL" id="LAZR01035874">
    <property type="protein sequence ID" value="KKL26331.1"/>
    <property type="molecule type" value="Genomic_DNA"/>
</dbReference>
<feature type="transmembrane region" description="Helical" evidence="1">
    <location>
        <begin position="145"/>
        <end position="165"/>
    </location>
</feature>
<feature type="non-terminal residue" evidence="2">
    <location>
        <position position="1"/>
    </location>
</feature>
<dbReference type="InterPro" id="IPR019734">
    <property type="entry name" value="TPR_rpt"/>
</dbReference>
<dbReference type="Pfam" id="PF00515">
    <property type="entry name" value="TPR_1"/>
    <property type="match status" value="1"/>
</dbReference>
<sequence>DEHGSQIYTSVGYSIHNEGASGPRCSAQEVKESIEVYKKSLIEKIPMFIVAGVFAVITYLSQSQTYGAELPSGHDIGRIPLILCHNIIFYLYKIVWPLKLSSHYGFPEPLSLSHPMVLAGVIGTGMLISLLVISLRWTRSLLTGWLIFFVSALPTMQVVGFSPTIASDKHAYLPSIGLLMVLAVFMGWIGRRFKFKSKQIVLTLVVLALASAEVVVTRNYLTKWQSSVTLFKHMMSITPNQAPIHYGIASALRSEGKLDEAIEHLQKTTEIAPYYTVAHNDLGSIFKSQGRIDEAIKHYRQALQLNPNYASAYNNIGSALATQGKFEEAIDYFSRSLQINSNDATVYCNLALSYQLTSRLDKAINLYRKALEIDPEHFRAKQLLKDALAKSRTQ</sequence>
<dbReference type="PANTHER" id="PTHR44366:SF1">
    <property type="entry name" value="UDP-N-ACETYLGLUCOSAMINE--PEPTIDE N-ACETYLGLUCOSAMINYLTRANSFERASE 110 KDA SUBUNIT"/>
    <property type="match status" value="1"/>
</dbReference>
<feature type="transmembrane region" description="Helical" evidence="1">
    <location>
        <begin position="45"/>
        <end position="63"/>
    </location>
</feature>